<evidence type="ECO:0000313" key="2">
    <source>
        <dbReference type="EMBL" id="MDT0496338.1"/>
    </source>
</evidence>
<comment type="caution">
    <text evidence="2">The sequence shown here is derived from an EMBL/GenBank/DDBJ whole genome shotgun (WGS) entry which is preliminary data.</text>
</comment>
<dbReference type="EMBL" id="JAVRIC010000003">
    <property type="protein sequence ID" value="MDT0496338.1"/>
    <property type="molecule type" value="Genomic_DNA"/>
</dbReference>
<evidence type="ECO:0008006" key="4">
    <source>
        <dbReference type="Google" id="ProtNLM"/>
    </source>
</evidence>
<dbReference type="RefSeq" id="WP_311363731.1">
    <property type="nucleotide sequence ID" value="NZ_JAVRIC010000003.1"/>
</dbReference>
<dbReference type="Gene3D" id="3.40.190.10">
    <property type="entry name" value="Periplasmic binding protein-like II"/>
    <property type="match status" value="1"/>
</dbReference>
<keyword evidence="3" id="KW-1185">Reference proteome</keyword>
<dbReference type="Proteomes" id="UP001254608">
    <property type="component" value="Unassembled WGS sequence"/>
</dbReference>
<sequence>MRNASIRMRRWLAGLCLLAAMAPLHAEPVPIAVIVAAEHAREAIDPDALTLIYRRKRLHWADGSRIEPINLPADHPLRLRFSRTVLGLKPEQMQDYWNEMYFQGVSPPYVLASEAAMLAFVAATANAIGYVSACHVAGDVSVLFLLDERGRRLPFETVPPCADPAP</sequence>
<accession>A0ABU2WEP8</accession>
<proteinExistence type="predicted"/>
<keyword evidence="1" id="KW-0732">Signal</keyword>
<reference evidence="2 3" key="1">
    <citation type="submission" date="2023-09" db="EMBL/GenBank/DDBJ databases">
        <authorList>
            <person name="Rey-Velasco X."/>
        </authorList>
    </citation>
    <scope>NUCLEOTIDE SEQUENCE [LARGE SCALE GENOMIC DNA]</scope>
    <source>
        <strain evidence="2 3">W345</strain>
    </source>
</reference>
<feature type="chain" id="PRO_5045843226" description="PBP domain-containing protein" evidence="1">
    <location>
        <begin position="27"/>
        <end position="166"/>
    </location>
</feature>
<feature type="signal peptide" evidence="1">
    <location>
        <begin position="1"/>
        <end position="26"/>
    </location>
</feature>
<evidence type="ECO:0000256" key="1">
    <source>
        <dbReference type="SAM" id="SignalP"/>
    </source>
</evidence>
<name>A0ABU2WEP8_9GAMM</name>
<organism evidence="2 3">
    <name type="scientific">Banduia mediterranea</name>
    <dbReference type="NCBI Taxonomy" id="3075609"/>
    <lineage>
        <taxon>Bacteria</taxon>
        <taxon>Pseudomonadati</taxon>
        <taxon>Pseudomonadota</taxon>
        <taxon>Gammaproteobacteria</taxon>
        <taxon>Nevskiales</taxon>
        <taxon>Algiphilaceae</taxon>
        <taxon>Banduia</taxon>
    </lineage>
</organism>
<dbReference type="SUPFAM" id="SSF53850">
    <property type="entry name" value="Periplasmic binding protein-like II"/>
    <property type="match status" value="1"/>
</dbReference>
<protein>
    <recommendedName>
        <fullName evidence="4">PBP domain-containing protein</fullName>
    </recommendedName>
</protein>
<evidence type="ECO:0000313" key="3">
    <source>
        <dbReference type="Proteomes" id="UP001254608"/>
    </source>
</evidence>
<gene>
    <name evidence="2" type="ORF">RM530_03015</name>
</gene>